<evidence type="ECO:0000259" key="1">
    <source>
        <dbReference type="Pfam" id="PF13439"/>
    </source>
</evidence>
<dbReference type="Gene3D" id="3.40.50.2000">
    <property type="entry name" value="Glycogen Phosphorylase B"/>
    <property type="match status" value="2"/>
</dbReference>
<evidence type="ECO:0000313" key="3">
    <source>
        <dbReference type="Proteomes" id="UP000837803"/>
    </source>
</evidence>
<reference evidence="2" key="1">
    <citation type="submission" date="2021-12" db="EMBL/GenBank/DDBJ databases">
        <authorList>
            <person name="Rodrigo-Torres L."/>
            <person name="Arahal R. D."/>
            <person name="Lucena T."/>
        </authorList>
    </citation>
    <scope>NUCLEOTIDE SEQUENCE</scope>
    <source>
        <strain evidence="2">CECT 8419</strain>
    </source>
</reference>
<proteinExistence type="predicted"/>
<gene>
    <name evidence="2" type="ORF">LEM8419_00824</name>
</gene>
<dbReference type="RefSeq" id="WP_238749704.1">
    <property type="nucleotide sequence ID" value="NZ_CAKLPZ010000001.1"/>
</dbReference>
<sequence>MRILYVTNMYPTPANPVFGIFVKEQMQDAARYLELTQDVYLMNGAEKGWREYLRAIYEVPRRIEQGKYDLVHVHFGLSALWRLFYRPKVPVFLSLHGADILIEQGRHVQVALTKRLLPKVDRVFTLNEEMNAIVSQYTDDYELLPCSVNVDRFRPTARPGSRSGLLLLFPGSPRVPVKNFALFQRVVAEVKRRTGTEVAYATLEGLSRTGVRDLMNRADCLLMTSTSEGSPQAVKEALSCGLPVVSVNVGDVASMLEGVPYCEVATTRDPQYLSASVLRTLAGDRAAIRAAFLAKGKYDHESISRRWAGVYGRVHQTSPVV</sequence>
<organism evidence="2 3">
    <name type="scientific">Neolewinella maritima</name>
    <dbReference type="NCBI Taxonomy" id="1383882"/>
    <lineage>
        <taxon>Bacteria</taxon>
        <taxon>Pseudomonadati</taxon>
        <taxon>Bacteroidota</taxon>
        <taxon>Saprospiria</taxon>
        <taxon>Saprospirales</taxon>
        <taxon>Lewinellaceae</taxon>
        <taxon>Neolewinella</taxon>
    </lineage>
</organism>
<evidence type="ECO:0000313" key="2">
    <source>
        <dbReference type="EMBL" id="CAH0999524.1"/>
    </source>
</evidence>
<dbReference type="Pfam" id="PF13439">
    <property type="entry name" value="Glyco_transf_4"/>
    <property type="match status" value="1"/>
</dbReference>
<protein>
    <recommendedName>
        <fullName evidence="1">Glycosyltransferase subfamily 4-like N-terminal domain-containing protein</fullName>
    </recommendedName>
</protein>
<dbReference type="InterPro" id="IPR028098">
    <property type="entry name" value="Glyco_trans_4-like_N"/>
</dbReference>
<keyword evidence="3" id="KW-1185">Reference proteome</keyword>
<dbReference type="SUPFAM" id="SSF53756">
    <property type="entry name" value="UDP-Glycosyltransferase/glycogen phosphorylase"/>
    <property type="match status" value="1"/>
</dbReference>
<dbReference type="PANTHER" id="PTHR12526">
    <property type="entry name" value="GLYCOSYLTRANSFERASE"/>
    <property type="match status" value="1"/>
</dbReference>
<accession>A0ABM9AXT7</accession>
<feature type="domain" description="Glycosyltransferase subfamily 4-like N-terminal" evidence="1">
    <location>
        <begin position="38"/>
        <end position="152"/>
    </location>
</feature>
<dbReference type="EMBL" id="CAKLPZ010000001">
    <property type="protein sequence ID" value="CAH0999524.1"/>
    <property type="molecule type" value="Genomic_DNA"/>
</dbReference>
<dbReference type="CDD" id="cd03801">
    <property type="entry name" value="GT4_PimA-like"/>
    <property type="match status" value="1"/>
</dbReference>
<dbReference type="Proteomes" id="UP000837803">
    <property type="component" value="Unassembled WGS sequence"/>
</dbReference>
<name>A0ABM9AXT7_9BACT</name>
<dbReference type="Pfam" id="PF13692">
    <property type="entry name" value="Glyco_trans_1_4"/>
    <property type="match status" value="1"/>
</dbReference>
<comment type="caution">
    <text evidence="2">The sequence shown here is derived from an EMBL/GenBank/DDBJ whole genome shotgun (WGS) entry which is preliminary data.</text>
</comment>